<proteinExistence type="predicted"/>
<dbReference type="Proteomes" id="UP000594800">
    <property type="component" value="Chromosome"/>
</dbReference>
<dbReference type="InterPro" id="IPR014710">
    <property type="entry name" value="RmlC-like_jellyroll"/>
</dbReference>
<accession>A0A7S9QCB4</accession>
<dbReference type="RefSeq" id="WP_196102137.1">
    <property type="nucleotide sequence ID" value="NZ_CP064942.1"/>
</dbReference>
<keyword evidence="2" id="KW-1185">Reference proteome</keyword>
<protein>
    <recommendedName>
        <fullName evidence="3">Cysteine dioxygenase type I</fullName>
    </recommendedName>
</protein>
<evidence type="ECO:0008006" key="3">
    <source>
        <dbReference type="Google" id="ProtNLM"/>
    </source>
</evidence>
<dbReference type="KEGG" id="poz:I0K15_14060"/>
<name>A0A7S9QCB4_9RHOB</name>
<dbReference type="EMBL" id="CP064942">
    <property type="protein sequence ID" value="QPH52926.1"/>
    <property type="molecule type" value="Genomic_DNA"/>
</dbReference>
<dbReference type="InterPro" id="IPR011051">
    <property type="entry name" value="RmlC_Cupin_sf"/>
</dbReference>
<evidence type="ECO:0000313" key="2">
    <source>
        <dbReference type="Proteomes" id="UP000594800"/>
    </source>
</evidence>
<sequence>MQHLDDFVSRARAAAAAPDPEAETMALMVRTFADPRALDAALPEPEGEVCLFEDDTVSIWHERFEPDAELPPHDHAMPAFLGVYRGRERNRLWHVAGGRAHPGGVLDLGPGQVHAFSPACVHSVIALDGAPSFGLHVYLGPLGKVERSLYDWESGEPLPLTEPAFLSMVRRP</sequence>
<dbReference type="Gene3D" id="2.60.120.10">
    <property type="entry name" value="Jelly Rolls"/>
    <property type="match status" value="1"/>
</dbReference>
<organism evidence="1 2">
    <name type="scientific">Pontivivens ytuae</name>
    <dbReference type="NCBI Taxonomy" id="2789856"/>
    <lineage>
        <taxon>Bacteria</taxon>
        <taxon>Pseudomonadati</taxon>
        <taxon>Pseudomonadota</taxon>
        <taxon>Alphaproteobacteria</taxon>
        <taxon>Rhodobacterales</taxon>
        <taxon>Paracoccaceae</taxon>
        <taxon>Pontivivens</taxon>
    </lineage>
</organism>
<gene>
    <name evidence="1" type="ORF">I0K15_14060</name>
</gene>
<dbReference type="AlphaFoldDB" id="A0A7S9QCB4"/>
<reference evidence="1 2" key="1">
    <citation type="submission" date="2020-11" db="EMBL/GenBank/DDBJ databases">
        <title>Description of Pontivivens ytuae sp. nov. isolated from deep sea sediment of Mariana Trench.</title>
        <authorList>
            <person name="Wang Z."/>
            <person name="Sun Q.-L."/>
            <person name="Xu X.-D."/>
            <person name="Tang Y.-Z."/>
            <person name="Zhang J."/>
        </authorList>
    </citation>
    <scope>NUCLEOTIDE SEQUENCE [LARGE SCALE GENOMIC DNA]</scope>
    <source>
        <strain evidence="1 2">MT2928</strain>
    </source>
</reference>
<dbReference type="SUPFAM" id="SSF51182">
    <property type="entry name" value="RmlC-like cupins"/>
    <property type="match status" value="1"/>
</dbReference>
<evidence type="ECO:0000313" key="1">
    <source>
        <dbReference type="EMBL" id="QPH52926.1"/>
    </source>
</evidence>